<accession>A0A452SZH0</accession>
<dbReference type="Ensembl" id="ENSUMAT00000001190.1">
    <property type="protein sequence ID" value="ENSUMAP00000000907.1"/>
    <property type="gene ID" value="ENSUMAG00000000928.1"/>
</dbReference>
<sequence>MPRLGSLRATLWLRRAMSLGVLEPRPPGKRWLVSGVGGGGVLGGGRSVHLQVPVELQLLRMALGTWRNLRFFICEMGLIAVPPHESCESGQPPPPGLMGSNQGHCCLCPAELFGLTAEEVYLVHDELDKPLGKLALKLGGSSRQCRGCGWALGARHTLTRCRPTYWAISPPLKRSCCLHCWSELPTCSWTTSVSEARAPHQALSSLDTCLPDHHAHTPSHVHRGATPTCGICFL</sequence>
<dbReference type="InterPro" id="IPR036416">
    <property type="entry name" value="Pept_tRNA_hydro_sf"/>
</dbReference>
<gene>
    <name evidence="1" type="primary">PTRH1</name>
</gene>
<dbReference type="SUPFAM" id="SSF53178">
    <property type="entry name" value="Peptidyl-tRNA hydrolase-like"/>
    <property type="match status" value="1"/>
</dbReference>
<organism evidence="1">
    <name type="scientific">Ursus maritimus</name>
    <name type="common">Polar bear</name>
    <name type="synonym">Thalarctos maritimus</name>
    <dbReference type="NCBI Taxonomy" id="29073"/>
    <lineage>
        <taxon>Eukaryota</taxon>
        <taxon>Metazoa</taxon>
        <taxon>Chordata</taxon>
        <taxon>Craniata</taxon>
        <taxon>Vertebrata</taxon>
        <taxon>Euteleostomi</taxon>
        <taxon>Mammalia</taxon>
        <taxon>Eutheria</taxon>
        <taxon>Laurasiatheria</taxon>
        <taxon>Carnivora</taxon>
        <taxon>Caniformia</taxon>
        <taxon>Ursidae</taxon>
        <taxon>Ursus</taxon>
    </lineage>
</organism>
<name>A0A452SZH0_URSMA</name>
<reference evidence="1" key="1">
    <citation type="submission" date="2019-03" db="UniProtKB">
        <authorList>
            <consortium name="Ensembl"/>
        </authorList>
    </citation>
    <scope>IDENTIFICATION</scope>
</reference>
<dbReference type="GO" id="GO:0004045">
    <property type="term" value="F:peptidyl-tRNA hydrolase activity"/>
    <property type="evidence" value="ECO:0007669"/>
    <property type="project" value="InterPro"/>
</dbReference>
<dbReference type="Gene3D" id="3.40.50.1470">
    <property type="entry name" value="Peptidyl-tRNA hydrolase"/>
    <property type="match status" value="1"/>
</dbReference>
<protein>
    <submittedName>
        <fullName evidence="1">Peptidyl-tRNA hydrolase 1 homolog</fullName>
    </submittedName>
</protein>
<evidence type="ECO:0000313" key="1">
    <source>
        <dbReference type="Ensembl" id="ENSUMAP00000000907"/>
    </source>
</evidence>
<proteinExistence type="predicted"/>
<dbReference type="AlphaFoldDB" id="A0A452SZH0"/>